<dbReference type="InterPro" id="IPR000261">
    <property type="entry name" value="EH_dom"/>
</dbReference>
<feature type="compositionally biased region" description="Polar residues" evidence="3">
    <location>
        <begin position="263"/>
        <end position="303"/>
    </location>
</feature>
<evidence type="ECO:0008006" key="8">
    <source>
        <dbReference type="Google" id="ProtNLM"/>
    </source>
</evidence>
<evidence type="ECO:0000259" key="5">
    <source>
        <dbReference type="PROSITE" id="PS50222"/>
    </source>
</evidence>
<dbReference type="PROSITE" id="PS50222">
    <property type="entry name" value="EF_HAND_2"/>
    <property type="match status" value="2"/>
</dbReference>
<organism evidence="6 7">
    <name type="scientific">Cylicocyclus nassatus</name>
    <name type="common">Nematode worm</name>
    <dbReference type="NCBI Taxonomy" id="53992"/>
    <lineage>
        <taxon>Eukaryota</taxon>
        <taxon>Metazoa</taxon>
        <taxon>Ecdysozoa</taxon>
        <taxon>Nematoda</taxon>
        <taxon>Chromadorea</taxon>
        <taxon>Rhabditida</taxon>
        <taxon>Rhabditina</taxon>
        <taxon>Rhabditomorpha</taxon>
        <taxon>Strongyloidea</taxon>
        <taxon>Strongylidae</taxon>
        <taxon>Cylicocyclus</taxon>
    </lineage>
</organism>
<sequence length="789" mass="84614">MADLAQIAGPHLEQYEGLFREANPGNLIAVAAVDAAAFLKRSNLNMQQLGQIWELADYQRKGALDKKGFFIAFKLVAAAQQGLAVSPISITASGLNLPHFEGVIVRPPMTQRPSIDVRTPLSQRPSIDATSSGPSEWCINAADQVKYDTIFDSLSPVDGKLPGAKVRPVLLNSGLNPTILAKIWELADQDKDGQLDRIEMSVAMHLVYKALQNEPVPAVLPASLIHPSKAMLSRRTSAASLSGMTGSIPPPVPMPPHPHFQAGQASYRSRAGSMTSLDSIGHSSKPSQFENRSASVQPNQIPRNESAPATPVRGMIAPMSMSVASSSNCSLEWPVDRLSSAAQFAACDTDSDGFVSGNDVKHVLLNSGLPQSELAQVWALSDINQTGRLNQEQFALIIHLVNMRKRGEDLPSALPPFLIPPSLRALSVPENGHINDSNVNTSSLSAGDSEEMRKITEEMEKLLADRREADAQVSQLEADMKVKDSQIKNLQVELRTLEVTVKQLERQKAEAGRRLADLDEQIKQLESAALAQAKKAEEAQTRLNQLVKDTQKDAAHAEADQQEIAQLKAELAQLETERLTLSSQLANEQKGMESAVDKLTDIERKRQRDEAQRAQLHDAIAHATTAVSDLETVLKSSDPSAALSSKLNLLEDISRKDLFNDAPFVTASTSNQTTGFQQPPDPFAGVQTGDGHHADPFAQTDPFAAAAATGNFAVPFPQDPFAGAAGTAAPFEPAAGGKAPPPRPAPPKSSARQTPVNGDPFANTDPFAAESTNVPGGFADFSSFGAFSN</sequence>
<name>A0AA36H9A4_CYLNA</name>
<dbReference type="InterPro" id="IPR002048">
    <property type="entry name" value="EF_hand_dom"/>
</dbReference>
<feature type="region of interest" description="Disordered" evidence="3">
    <location>
        <begin position="723"/>
        <end position="775"/>
    </location>
</feature>
<keyword evidence="7" id="KW-1185">Reference proteome</keyword>
<feature type="domain" description="EH" evidence="4">
    <location>
        <begin position="143"/>
        <end position="231"/>
    </location>
</feature>
<dbReference type="PROSITE" id="PS50031">
    <property type="entry name" value="EH"/>
    <property type="match status" value="3"/>
</dbReference>
<feature type="compositionally biased region" description="Low complexity" evidence="3">
    <location>
        <begin position="723"/>
        <end position="738"/>
    </location>
</feature>
<dbReference type="GO" id="GO:0005509">
    <property type="term" value="F:calcium ion binding"/>
    <property type="evidence" value="ECO:0007669"/>
    <property type="project" value="InterPro"/>
</dbReference>
<dbReference type="Pfam" id="PF12763">
    <property type="entry name" value="EH"/>
    <property type="match status" value="3"/>
</dbReference>
<reference evidence="6" key="1">
    <citation type="submission" date="2023-07" db="EMBL/GenBank/DDBJ databases">
        <authorList>
            <consortium name="CYATHOMIX"/>
        </authorList>
    </citation>
    <scope>NUCLEOTIDE SEQUENCE</scope>
    <source>
        <strain evidence="6">N/A</strain>
    </source>
</reference>
<dbReference type="InterPro" id="IPR011992">
    <property type="entry name" value="EF-hand-dom_pair"/>
</dbReference>
<dbReference type="CDD" id="cd00052">
    <property type="entry name" value="EH"/>
    <property type="match status" value="3"/>
</dbReference>
<feature type="coiled-coil region" evidence="2">
    <location>
        <begin position="452"/>
        <end position="619"/>
    </location>
</feature>
<evidence type="ECO:0000259" key="4">
    <source>
        <dbReference type="PROSITE" id="PS50031"/>
    </source>
</evidence>
<dbReference type="GO" id="GO:0016197">
    <property type="term" value="P:endosomal transport"/>
    <property type="evidence" value="ECO:0007669"/>
    <property type="project" value="TreeGrafter"/>
</dbReference>
<evidence type="ECO:0000256" key="1">
    <source>
        <dbReference type="ARBA" id="ARBA00022837"/>
    </source>
</evidence>
<dbReference type="GO" id="GO:0006897">
    <property type="term" value="P:endocytosis"/>
    <property type="evidence" value="ECO:0007669"/>
    <property type="project" value="TreeGrafter"/>
</dbReference>
<feature type="domain" description="EH" evidence="4">
    <location>
        <begin position="336"/>
        <end position="425"/>
    </location>
</feature>
<feature type="region of interest" description="Disordered" evidence="3">
    <location>
        <begin position="669"/>
        <end position="698"/>
    </location>
</feature>
<keyword evidence="2" id="KW-0175">Coiled coil</keyword>
<keyword evidence="1" id="KW-0106">Calcium</keyword>
<gene>
    <name evidence="6" type="ORF">CYNAS_LOCUS18509</name>
</gene>
<dbReference type="SMART" id="SM00027">
    <property type="entry name" value="EH"/>
    <property type="match status" value="3"/>
</dbReference>
<dbReference type="Gene3D" id="1.10.238.10">
    <property type="entry name" value="EF-hand"/>
    <property type="match status" value="3"/>
</dbReference>
<comment type="caution">
    <text evidence="6">The sequence shown here is derived from an EMBL/GenBank/DDBJ whole genome shotgun (WGS) entry which is preliminary data.</text>
</comment>
<dbReference type="AlphaFoldDB" id="A0AA36H9A4"/>
<dbReference type="PROSITE" id="PS00018">
    <property type="entry name" value="EF_HAND_1"/>
    <property type="match status" value="2"/>
</dbReference>
<dbReference type="PANTHER" id="PTHR11216:SF174">
    <property type="entry name" value="GH06923P"/>
    <property type="match status" value="1"/>
</dbReference>
<feature type="domain" description="EH" evidence="4">
    <location>
        <begin position="11"/>
        <end position="101"/>
    </location>
</feature>
<evidence type="ECO:0000256" key="3">
    <source>
        <dbReference type="SAM" id="MobiDB-lite"/>
    </source>
</evidence>
<dbReference type="GO" id="GO:0005737">
    <property type="term" value="C:cytoplasm"/>
    <property type="evidence" value="ECO:0007669"/>
    <property type="project" value="TreeGrafter"/>
</dbReference>
<dbReference type="PANTHER" id="PTHR11216">
    <property type="entry name" value="EH DOMAIN"/>
    <property type="match status" value="1"/>
</dbReference>
<protein>
    <recommendedName>
        <fullName evidence="8">Epidermal growth factor receptor substrate 15-like 1</fullName>
    </recommendedName>
</protein>
<feature type="domain" description="EF-hand" evidence="5">
    <location>
        <begin position="175"/>
        <end position="210"/>
    </location>
</feature>
<dbReference type="Proteomes" id="UP001176961">
    <property type="component" value="Unassembled WGS sequence"/>
</dbReference>
<accession>A0AA36H9A4</accession>
<evidence type="ECO:0000313" key="6">
    <source>
        <dbReference type="EMBL" id="CAJ0606526.1"/>
    </source>
</evidence>
<feature type="domain" description="EF-hand" evidence="5">
    <location>
        <begin position="344"/>
        <end position="370"/>
    </location>
</feature>
<feature type="region of interest" description="Disordered" evidence="3">
    <location>
        <begin position="255"/>
        <end position="311"/>
    </location>
</feature>
<evidence type="ECO:0000256" key="2">
    <source>
        <dbReference type="SAM" id="Coils"/>
    </source>
</evidence>
<dbReference type="GO" id="GO:0005886">
    <property type="term" value="C:plasma membrane"/>
    <property type="evidence" value="ECO:0007669"/>
    <property type="project" value="TreeGrafter"/>
</dbReference>
<dbReference type="InterPro" id="IPR018247">
    <property type="entry name" value="EF_Hand_1_Ca_BS"/>
</dbReference>
<dbReference type="SMART" id="SM00054">
    <property type="entry name" value="EFh"/>
    <property type="match status" value="3"/>
</dbReference>
<dbReference type="SUPFAM" id="SSF47473">
    <property type="entry name" value="EF-hand"/>
    <property type="match status" value="3"/>
</dbReference>
<dbReference type="EMBL" id="CATQJL010000316">
    <property type="protein sequence ID" value="CAJ0606526.1"/>
    <property type="molecule type" value="Genomic_DNA"/>
</dbReference>
<evidence type="ECO:0000313" key="7">
    <source>
        <dbReference type="Proteomes" id="UP001176961"/>
    </source>
</evidence>
<proteinExistence type="predicted"/>